<sequence length="324" mass="38109">MHNLRNEWYNNIVINNDISMFLDEEFESTFQFGRKLCLEKLPFGICQNIVINNKRSQTVDELMETYKESDKINFEKMFDDNDKVLLKSTVFVSSNESQSFFYKWQRHRRMWWRKFSPNPGRYSLSDIKTNSNNIQTVEIVAKYPWQDEIVETLTLYPSCNNLTIKDQQFKEGKKTIQAHNVVSEVSLTSLFLNTICDAYDQSAYKGISRTLLRFHRKLAPYRISFAISTSTYSLIPELSDLALYLTKQLRANQVSTLYIPSSSKLSLEAQWRQYDEMGIPYNIILNENTLKNGICLMRSRDTTLKEQVHVADITKYVEQLFKSY</sequence>
<dbReference type="RefSeq" id="XP_030754267.1">
    <property type="nucleotide sequence ID" value="XM_030898407.1"/>
</dbReference>
<dbReference type="PANTHER" id="PTHR10745">
    <property type="entry name" value="GLYCYL-TRNA SYNTHETASE/DNA POLYMERASE SUBUNIT GAMMA-2"/>
    <property type="match status" value="1"/>
</dbReference>
<proteinExistence type="predicted"/>
<dbReference type="InterPro" id="IPR045864">
    <property type="entry name" value="aa-tRNA-synth_II/BPL/LPL"/>
</dbReference>
<reference evidence="3" key="1">
    <citation type="submission" date="2025-08" db="UniProtKB">
        <authorList>
            <consortium name="RefSeq"/>
        </authorList>
    </citation>
    <scope>IDENTIFICATION</scope>
    <source>
        <tissue evidence="3">Gonads</tissue>
    </source>
</reference>
<dbReference type="AlphaFoldDB" id="A0A6J2XS35"/>
<dbReference type="InterPro" id="IPR004154">
    <property type="entry name" value="Anticodon-bd"/>
</dbReference>
<dbReference type="CTD" id="136040168"/>
<gene>
    <name evidence="3" type="primary">LOC115881046</name>
</gene>
<dbReference type="Gene3D" id="3.30.930.10">
    <property type="entry name" value="Bira Bifunctional Protein, Domain 2"/>
    <property type="match status" value="1"/>
</dbReference>
<keyword evidence="2" id="KW-1185">Reference proteome</keyword>
<dbReference type="Proteomes" id="UP000504635">
    <property type="component" value="Unplaced"/>
</dbReference>
<feature type="domain" description="Anticodon-binding" evidence="1">
    <location>
        <begin position="237"/>
        <end position="319"/>
    </location>
</feature>
<dbReference type="FunCoup" id="A0A6J2XS35">
    <property type="interactions" value="88"/>
</dbReference>
<protein>
    <submittedName>
        <fullName evidence="3">DNA polymerase subunit gamma-2, mitochondrial isoform X1</fullName>
    </submittedName>
</protein>
<dbReference type="GeneID" id="115881046"/>
<accession>A0A6J2XS35</accession>
<dbReference type="InParanoid" id="A0A6J2XS35"/>
<dbReference type="OrthoDB" id="5394539at2759"/>
<evidence type="ECO:0000259" key="1">
    <source>
        <dbReference type="Pfam" id="PF03129"/>
    </source>
</evidence>
<dbReference type="InterPro" id="IPR036621">
    <property type="entry name" value="Anticodon-bd_dom_sf"/>
</dbReference>
<dbReference type="PANTHER" id="PTHR10745:SF8">
    <property type="entry name" value="DNA POLYMERASE SUBUNIT GAMMA-2, MITOCHONDRIAL"/>
    <property type="match status" value="1"/>
</dbReference>
<dbReference type="Gene3D" id="3.40.50.800">
    <property type="entry name" value="Anticodon-binding domain"/>
    <property type="match status" value="1"/>
</dbReference>
<evidence type="ECO:0000313" key="2">
    <source>
        <dbReference type="Proteomes" id="UP000504635"/>
    </source>
</evidence>
<organism evidence="2 3">
    <name type="scientific">Sitophilus oryzae</name>
    <name type="common">Rice weevil</name>
    <name type="synonym">Curculio oryzae</name>
    <dbReference type="NCBI Taxonomy" id="7048"/>
    <lineage>
        <taxon>Eukaryota</taxon>
        <taxon>Metazoa</taxon>
        <taxon>Ecdysozoa</taxon>
        <taxon>Arthropoda</taxon>
        <taxon>Hexapoda</taxon>
        <taxon>Insecta</taxon>
        <taxon>Pterygota</taxon>
        <taxon>Neoptera</taxon>
        <taxon>Endopterygota</taxon>
        <taxon>Coleoptera</taxon>
        <taxon>Polyphaga</taxon>
        <taxon>Cucujiformia</taxon>
        <taxon>Curculionidae</taxon>
        <taxon>Dryophthorinae</taxon>
        <taxon>Sitophilus</taxon>
    </lineage>
</organism>
<dbReference type="Pfam" id="PF03129">
    <property type="entry name" value="HGTP_anticodon"/>
    <property type="match status" value="1"/>
</dbReference>
<evidence type="ECO:0000313" key="3">
    <source>
        <dbReference type="RefSeq" id="XP_030754267.1"/>
    </source>
</evidence>
<dbReference type="SUPFAM" id="SSF52954">
    <property type="entry name" value="Class II aaRS ABD-related"/>
    <property type="match status" value="1"/>
</dbReference>
<dbReference type="GO" id="GO:0005739">
    <property type="term" value="C:mitochondrion"/>
    <property type="evidence" value="ECO:0007669"/>
    <property type="project" value="TreeGrafter"/>
</dbReference>
<name>A0A6J2XS35_SITOR</name>
<dbReference type="KEGG" id="soy:115881046"/>
<dbReference type="InterPro" id="IPR027031">
    <property type="entry name" value="Gly-tRNA_synthase/POLG2"/>
</dbReference>
<dbReference type="GO" id="GO:0006264">
    <property type="term" value="P:mitochondrial DNA replication"/>
    <property type="evidence" value="ECO:0007669"/>
    <property type="project" value="TreeGrafter"/>
</dbReference>